<evidence type="ECO:0000256" key="3">
    <source>
        <dbReference type="SAM" id="Phobius"/>
    </source>
</evidence>
<dbReference type="RefSeq" id="WP_146174256.1">
    <property type="nucleotide sequence ID" value="NZ_QBKS01000003.1"/>
</dbReference>
<dbReference type="AlphaFoldDB" id="A0A2T6BCQ4"/>
<feature type="coiled-coil region" evidence="1">
    <location>
        <begin position="448"/>
        <end position="475"/>
    </location>
</feature>
<feature type="transmembrane region" description="Helical" evidence="3">
    <location>
        <begin position="20"/>
        <end position="37"/>
    </location>
</feature>
<sequence length="755" mass="83696">MSDSRSGQTPSEFRVGPLSLGAVTLVSALAALVLYLFEVLKRLNLDLPIALTMDGFDIVDTAIRNTFLIIVFSGNVIAILVLTCILVSLVVAGIALFTRVWRFTLVFLNRGALALIRELAVAARKALKKLSRSPGEDQPATWFDRVEPELARRIRERERGYQRAKEDVSERRKTVWAKLSRTWHRGRRVFWSWEEKSWRAASLRAILICAVATSVAVQQTRVMASVEEKAETISDQFLLRTASPPEHGLADKIGKLDQGPPWYGAYLDQAKQKFLKIFVQEFRPGTVTLTNTAGSATHLPLSATSAQSGDRTLQTDLVFYVGDFGNWALLAPIGEIEKRVLIRRTSILEFTACSIASQGATEAPEAQGRPLPKCPHPGSQSEAPPPELVALQGDVADLRATLSRTQDRFHWWFRNVASNSNGTTSSAPHGHSEFSGLNRFRANISDGLADVRERLARSERDLNGLSRENVKLAGKVWSSERRVTELGDAVTQQLTRFAELHTASTETRAVFSANLERSRTTVLHLSSRIETLERNDFGWRYVWGRLQALEDTVQTLPRTSGTGGLGEAPELVDLIREGITTPPSSVLTDFLRRRRTVELRECLSSPAALRHFVEFREGATRSPKDPGLQELVATFRAATESPIKERRLVVLQGGASYTGDPASNIRLSEQRAEWVKKRLLRAIFDAPLAEPTHLAKLALEKYGFDIVAFGLGERLRNTGHPSPRAVEVLVCALDQNPVFAKAEPAYAEEVAETGN</sequence>
<dbReference type="OrthoDB" id="9792021at2"/>
<evidence type="ECO:0000256" key="1">
    <source>
        <dbReference type="SAM" id="Coils"/>
    </source>
</evidence>
<keyword evidence="3" id="KW-0812">Transmembrane</keyword>
<accession>A0A2T6BCQ4</accession>
<evidence type="ECO:0000313" key="5">
    <source>
        <dbReference type="Proteomes" id="UP000243978"/>
    </source>
</evidence>
<evidence type="ECO:0000256" key="2">
    <source>
        <dbReference type="SAM" id="MobiDB-lite"/>
    </source>
</evidence>
<keyword evidence="5" id="KW-1185">Reference proteome</keyword>
<keyword evidence="1" id="KW-0175">Coiled coil</keyword>
<keyword evidence="3" id="KW-1133">Transmembrane helix</keyword>
<protein>
    <recommendedName>
        <fullName evidence="6">OmpA-like domain-containing protein</fullName>
    </recommendedName>
</protein>
<feature type="region of interest" description="Disordered" evidence="2">
    <location>
        <begin position="359"/>
        <end position="384"/>
    </location>
</feature>
<keyword evidence="3" id="KW-0472">Membrane</keyword>
<evidence type="ECO:0000313" key="4">
    <source>
        <dbReference type="EMBL" id="PTX53857.1"/>
    </source>
</evidence>
<dbReference type="EMBL" id="QBKS01000003">
    <property type="protein sequence ID" value="PTX53857.1"/>
    <property type="molecule type" value="Genomic_DNA"/>
</dbReference>
<name>A0A2T6BCQ4_9RHOB</name>
<evidence type="ECO:0008006" key="6">
    <source>
        <dbReference type="Google" id="ProtNLM"/>
    </source>
</evidence>
<proteinExistence type="predicted"/>
<gene>
    <name evidence="4" type="ORF">C8N43_3900</name>
</gene>
<organism evidence="4 5">
    <name type="scientific">Litoreibacter ponti</name>
    <dbReference type="NCBI Taxonomy" id="1510457"/>
    <lineage>
        <taxon>Bacteria</taxon>
        <taxon>Pseudomonadati</taxon>
        <taxon>Pseudomonadota</taxon>
        <taxon>Alphaproteobacteria</taxon>
        <taxon>Rhodobacterales</taxon>
        <taxon>Roseobacteraceae</taxon>
        <taxon>Litoreibacter</taxon>
    </lineage>
</organism>
<dbReference type="Proteomes" id="UP000243978">
    <property type="component" value="Unassembled WGS sequence"/>
</dbReference>
<reference evidence="4 5" key="1">
    <citation type="submission" date="2018-04" db="EMBL/GenBank/DDBJ databases">
        <title>Genomic Encyclopedia of Archaeal and Bacterial Type Strains, Phase II (KMG-II): from individual species to whole genera.</title>
        <authorList>
            <person name="Goeker M."/>
        </authorList>
    </citation>
    <scope>NUCLEOTIDE SEQUENCE [LARGE SCALE GENOMIC DNA]</scope>
    <source>
        <strain evidence="4 5">DSM 100977</strain>
    </source>
</reference>
<feature type="transmembrane region" description="Helical" evidence="3">
    <location>
        <begin position="67"/>
        <end position="97"/>
    </location>
</feature>
<comment type="caution">
    <text evidence="4">The sequence shown here is derived from an EMBL/GenBank/DDBJ whole genome shotgun (WGS) entry which is preliminary data.</text>
</comment>